<sequence length="626" mass="71499">MNSKIYEAMEHTVSSTIPQLFSSKVYPYLFGASATVAGVLINKIMNADEPLHDLQKQFEHQSYIHEMRELYLRKDQMDGALRKVLLIPMSVTFFCLIVVVFLVFKVRGMKSILQTTKDQFELRIKNSEDVIESILMELEPVDFEQIMAYKRQLDHQRTNFEDLIHNKSLELETKLADAKNTCIKAKKCVQEDLSKVEKLVGNIQGMKETVNNLNESLELIRSNSKLLEIELKHSTEDVNKRIDEAIDSLSSKIGEIDKQSEGDSVNIFKCNSLLINAQILFEAAISKIEALESIENITPSQNSSSTRIENCRQKADELNDFMKKSNIISSEDNIGPTNAALYQILQTLDVLEKKVCSEEVSNLKNTDAIKGLNLKLHHELIDLKSQNDDWILTWVSIMYGLFSSSFLQLENQLFGIDFMEYITSNDEKLDDSESLKLLEEMIVECKKACIKIIKEVNLLVFEYYLIQKSQYSDSSSLTNMCHLRIEEELDKLIKKLEMPINASYLSESKKLGIKNTLLNLRHGLASDLKTDTDKFNWLVKQNLDDFYIIHETMKSMDLLKPSNEVINHGDSLIELSDYSSSLISSHNDESFSESDSSLLDTSISQTKLRPLKLADTSATKRKRLSS</sequence>
<evidence type="ECO:0000256" key="2">
    <source>
        <dbReference type="SAM" id="Phobius"/>
    </source>
</evidence>
<dbReference type="OrthoDB" id="3993345at2759"/>
<dbReference type="STRING" id="52247.A0A4T0X3H5"/>
<dbReference type="AlphaFoldDB" id="A0A4T0X3H5"/>
<gene>
    <name evidence="3" type="ORF">CANINC_001673</name>
</gene>
<organism evidence="3 4">
    <name type="scientific">Pichia inconspicua</name>
    <dbReference type="NCBI Taxonomy" id="52247"/>
    <lineage>
        <taxon>Eukaryota</taxon>
        <taxon>Fungi</taxon>
        <taxon>Dikarya</taxon>
        <taxon>Ascomycota</taxon>
        <taxon>Saccharomycotina</taxon>
        <taxon>Pichiomycetes</taxon>
        <taxon>Pichiales</taxon>
        <taxon>Pichiaceae</taxon>
        <taxon>Pichia</taxon>
    </lineage>
</organism>
<keyword evidence="4" id="KW-1185">Reference proteome</keyword>
<keyword evidence="2" id="KW-1133">Transmembrane helix</keyword>
<evidence type="ECO:0000313" key="3">
    <source>
        <dbReference type="EMBL" id="TID29755.1"/>
    </source>
</evidence>
<proteinExistence type="predicted"/>
<feature type="coiled-coil region" evidence="1">
    <location>
        <begin position="196"/>
        <end position="230"/>
    </location>
</feature>
<keyword evidence="1" id="KW-0175">Coiled coil</keyword>
<protein>
    <submittedName>
        <fullName evidence="3">Uncharacterized protein</fullName>
    </submittedName>
</protein>
<evidence type="ECO:0000313" key="4">
    <source>
        <dbReference type="Proteomes" id="UP000307173"/>
    </source>
</evidence>
<dbReference type="EMBL" id="SELW01000262">
    <property type="protein sequence ID" value="TID29755.1"/>
    <property type="molecule type" value="Genomic_DNA"/>
</dbReference>
<comment type="caution">
    <text evidence="3">The sequence shown here is derived from an EMBL/GenBank/DDBJ whole genome shotgun (WGS) entry which is preliminary data.</text>
</comment>
<evidence type="ECO:0000256" key="1">
    <source>
        <dbReference type="SAM" id="Coils"/>
    </source>
</evidence>
<name>A0A4T0X3H5_9ASCO</name>
<feature type="transmembrane region" description="Helical" evidence="2">
    <location>
        <begin position="84"/>
        <end position="104"/>
    </location>
</feature>
<keyword evidence="2" id="KW-0812">Transmembrane</keyword>
<accession>A0A4T0X3H5</accession>
<reference evidence="3 4" key="1">
    <citation type="journal article" date="2019" name="Front. Genet.">
        <title>Whole-Genome Sequencing of the Opportunistic Yeast Pathogen Candida inconspicua Uncovers Its Hybrid Origin.</title>
        <authorList>
            <person name="Mixao V."/>
            <person name="Hansen A.P."/>
            <person name="Saus E."/>
            <person name="Boekhout T."/>
            <person name="Lass-Florl C."/>
            <person name="Gabaldon T."/>
        </authorList>
    </citation>
    <scope>NUCLEOTIDE SEQUENCE [LARGE SCALE GENOMIC DNA]</scope>
    <source>
        <strain evidence="3 4">CBS 180</strain>
    </source>
</reference>
<keyword evidence="2" id="KW-0472">Membrane</keyword>
<dbReference type="Proteomes" id="UP000307173">
    <property type="component" value="Unassembled WGS sequence"/>
</dbReference>